<dbReference type="GO" id="GO:0006629">
    <property type="term" value="P:lipid metabolic process"/>
    <property type="evidence" value="ECO:0000318"/>
    <property type="project" value="GO_Central"/>
</dbReference>
<dbReference type="EMBL" id="KK198754">
    <property type="protein sequence ID" value="KCW83946.1"/>
    <property type="molecule type" value="Genomic_DNA"/>
</dbReference>
<evidence type="ECO:0000256" key="1">
    <source>
        <dbReference type="ARBA" id="ARBA00022963"/>
    </source>
</evidence>
<gene>
    <name evidence="5" type="ORF">EUGRSUZ_B00830</name>
</gene>
<dbReference type="FunFam" id="3.40.50.1820:FF:000119">
    <property type="entry name" value="Alpha/beta hydrolase family protein"/>
    <property type="match status" value="1"/>
</dbReference>
<evidence type="ECO:0000313" key="5">
    <source>
        <dbReference type="EMBL" id="KCW83946.1"/>
    </source>
</evidence>
<dbReference type="STRING" id="71139.A0A059D0N8"/>
<organism evidence="5">
    <name type="scientific">Eucalyptus grandis</name>
    <name type="common">Flooded gum</name>
    <dbReference type="NCBI Taxonomy" id="71139"/>
    <lineage>
        <taxon>Eukaryota</taxon>
        <taxon>Viridiplantae</taxon>
        <taxon>Streptophyta</taxon>
        <taxon>Embryophyta</taxon>
        <taxon>Tracheophyta</taxon>
        <taxon>Spermatophyta</taxon>
        <taxon>Magnoliopsida</taxon>
        <taxon>eudicotyledons</taxon>
        <taxon>Gunneridae</taxon>
        <taxon>Pentapetalae</taxon>
        <taxon>rosids</taxon>
        <taxon>malvids</taxon>
        <taxon>Myrtales</taxon>
        <taxon>Myrtaceae</taxon>
        <taxon>Myrtoideae</taxon>
        <taxon>Eucalypteae</taxon>
        <taxon>Eucalyptus</taxon>
    </lineage>
</organism>
<protein>
    <recommendedName>
        <fullName evidence="4">AB hydrolase-1 domain-containing protein</fullName>
    </recommendedName>
</protein>
<dbReference type="Gramene" id="KCW83946">
    <property type="protein sequence ID" value="KCW83946"/>
    <property type="gene ID" value="EUGRSUZ_B00830"/>
</dbReference>
<dbReference type="GO" id="GO:0016042">
    <property type="term" value="P:lipid catabolic process"/>
    <property type="evidence" value="ECO:0007669"/>
    <property type="project" value="UniProtKB-KW"/>
</dbReference>
<dbReference type="AlphaFoldDB" id="A0A059D0N8"/>
<dbReference type="Gene3D" id="3.40.50.1820">
    <property type="entry name" value="alpha/beta hydrolase"/>
    <property type="match status" value="1"/>
</dbReference>
<dbReference type="OrthoDB" id="9974421at2759"/>
<dbReference type="InterPro" id="IPR016969">
    <property type="entry name" value="UCP031088_abhydr"/>
</dbReference>
<dbReference type="InParanoid" id="A0A059D0N8"/>
<keyword evidence="2" id="KW-0443">Lipid metabolism</keyword>
<evidence type="ECO:0000256" key="3">
    <source>
        <dbReference type="SAM" id="MobiDB-lite"/>
    </source>
</evidence>
<dbReference type="KEGG" id="egr:104421893"/>
<proteinExistence type="predicted"/>
<dbReference type="SUPFAM" id="SSF53474">
    <property type="entry name" value="alpha/beta-Hydrolases"/>
    <property type="match status" value="1"/>
</dbReference>
<dbReference type="PIRSF" id="PIRSF031088">
    <property type="entry name" value="UCP031088_abhydr"/>
    <property type="match status" value="1"/>
</dbReference>
<dbReference type="FunCoup" id="A0A059D0N8">
    <property type="interactions" value="629"/>
</dbReference>
<feature type="region of interest" description="Disordered" evidence="3">
    <location>
        <begin position="8"/>
        <end position="43"/>
    </location>
</feature>
<dbReference type="GO" id="GO:0016298">
    <property type="term" value="F:lipase activity"/>
    <property type="evidence" value="ECO:0000318"/>
    <property type="project" value="GO_Central"/>
</dbReference>
<dbReference type="InterPro" id="IPR029058">
    <property type="entry name" value="AB_hydrolase_fold"/>
</dbReference>
<sequence length="471" mass="51469">MAALLLLLPPTPPAGPSRSKRRGAAAAAANPWARPPPLLPVPPARRRRLRAGLVAGEKPAICTADELHHVPVSGSPWNLALWRYLPSPNAIRRNHPLLLLSGVGTNAIGYDLSPEASFARHMSSQGFDTWILEVRGAGLSARQMDYEEATRSVNGMSDWTESVMLAGQSSNMVGQLRDLSQKLVDIIGKGQNMVPPPLVGLQERLSSTLEDFQKQLDVIENYDWDFDHYLEEDVPTAMDYIRTCSKSKESKLLAIGHSMGGILLYAMLSRYGFKGKDPGLVSVATLGSSLDYTSSRSSLKWLLPLAEPAQALNVPVVPIGELIAAAHPFASRPPFSWLNMQISAQKMMPPELVEKLVMKNFGTVPARLLLQLTTAFQEGGLRDRSGTFFYKDHIGKCNVPILALAGDLDLVCPPDAVYETAKLIPERLLTYKVVGEPGGPHFAHYDLVGGGMAPTQVYPCIIQFLNRHDKI</sequence>
<feature type="domain" description="AB hydrolase-1" evidence="4">
    <location>
        <begin position="96"/>
        <end position="446"/>
    </location>
</feature>
<dbReference type="Pfam" id="PF00561">
    <property type="entry name" value="Abhydrolase_1"/>
    <property type="match status" value="1"/>
</dbReference>
<dbReference type="OMA" id="GDQDAIC"/>
<keyword evidence="1" id="KW-0442">Lipid degradation</keyword>
<evidence type="ECO:0000256" key="2">
    <source>
        <dbReference type="ARBA" id="ARBA00023098"/>
    </source>
</evidence>
<accession>A0A059D0N8</accession>
<dbReference type="PANTHER" id="PTHR11005">
    <property type="entry name" value="LYSOSOMAL ACID LIPASE-RELATED"/>
    <property type="match status" value="1"/>
</dbReference>
<dbReference type="InterPro" id="IPR000073">
    <property type="entry name" value="AB_hydrolase_1"/>
</dbReference>
<feature type="compositionally biased region" description="Pro residues" evidence="3">
    <location>
        <begin position="33"/>
        <end position="43"/>
    </location>
</feature>
<reference evidence="5" key="1">
    <citation type="submission" date="2013-07" db="EMBL/GenBank/DDBJ databases">
        <title>The genome of Eucalyptus grandis.</title>
        <authorList>
            <person name="Schmutz J."/>
            <person name="Hayes R."/>
            <person name="Myburg A."/>
            <person name="Tuskan G."/>
            <person name="Grattapaglia D."/>
            <person name="Rokhsar D.S."/>
        </authorList>
    </citation>
    <scope>NUCLEOTIDE SEQUENCE</scope>
    <source>
        <tissue evidence="5">Leaf extractions</tissue>
    </source>
</reference>
<name>A0A059D0N8_EUCGR</name>
<dbReference type="ESTHER" id="eucgr-a0a059d0n8">
    <property type="family name" value="UCP031088"/>
</dbReference>
<evidence type="ECO:0000259" key="4">
    <source>
        <dbReference type="Pfam" id="PF00561"/>
    </source>
</evidence>